<name>A0A0C1JST6_9BACT</name>
<reference evidence="1 2" key="1">
    <citation type="journal article" date="2014" name="Mol. Biol. Evol.">
        <title>Massive expansion of Ubiquitination-related gene families within the Chlamydiae.</title>
        <authorList>
            <person name="Domman D."/>
            <person name="Collingro A."/>
            <person name="Lagkouvardos I."/>
            <person name="Gehre L."/>
            <person name="Weinmaier T."/>
            <person name="Rattei T."/>
            <person name="Subtil A."/>
            <person name="Horn M."/>
        </authorList>
    </citation>
    <scope>NUCLEOTIDE SEQUENCE [LARGE SCALE GENOMIC DNA]</scope>
    <source>
        <strain evidence="1 2">EI2</strain>
    </source>
</reference>
<protein>
    <submittedName>
        <fullName evidence="1">Uncharacterized protein</fullName>
    </submittedName>
</protein>
<dbReference type="EMBL" id="JSAN01000014">
    <property type="protein sequence ID" value="KIC74175.1"/>
    <property type="molecule type" value="Genomic_DNA"/>
</dbReference>
<sequence length="166" mass="19364">MNDNYLTDKFIFNFRGSMTQPEFIFTPGLWLGEGKITFSASQEFIKFYTRWHIIQESVDFIRAVQIVEMLGIEEPVTNTFAFYNIHPHSFKISFENEFAGKVNGKGLRQDNTVAWEFKGDNNFEGFEVYEKQDNGDYFLHAEYGSSNQFRTIIEGLIWYKGEVSNG</sequence>
<evidence type="ECO:0000313" key="1">
    <source>
        <dbReference type="EMBL" id="KIC74175.1"/>
    </source>
</evidence>
<dbReference type="PATRIC" id="fig|362787.3.peg.193"/>
<evidence type="ECO:0000313" key="2">
    <source>
        <dbReference type="Proteomes" id="UP000031465"/>
    </source>
</evidence>
<proteinExistence type="predicted"/>
<comment type="caution">
    <text evidence="1">The sequence shown here is derived from an EMBL/GenBank/DDBJ whole genome shotgun (WGS) entry which is preliminary data.</text>
</comment>
<organism evidence="1 2">
    <name type="scientific">Candidatus Protochlamydia amoebophila</name>
    <dbReference type="NCBI Taxonomy" id="362787"/>
    <lineage>
        <taxon>Bacteria</taxon>
        <taxon>Pseudomonadati</taxon>
        <taxon>Chlamydiota</taxon>
        <taxon>Chlamydiia</taxon>
        <taxon>Parachlamydiales</taxon>
        <taxon>Parachlamydiaceae</taxon>
        <taxon>Candidatus Protochlamydia</taxon>
    </lineage>
</organism>
<dbReference type="AlphaFoldDB" id="A0A0C1JST6"/>
<dbReference type="Proteomes" id="UP000031465">
    <property type="component" value="Unassembled WGS sequence"/>
</dbReference>
<accession>A0A0C1JST6</accession>
<gene>
    <name evidence="1" type="ORF">DB44_AP00290</name>
</gene>